<dbReference type="PANTHER" id="PTHR40841:SF2">
    <property type="entry name" value="SIDEROPHORE-DEGRADING ESTERASE (EUROFUNG)"/>
    <property type="match status" value="1"/>
</dbReference>
<feature type="chain" id="PRO_5011518194" evidence="3">
    <location>
        <begin position="23"/>
        <end position="361"/>
    </location>
</feature>
<dbReference type="Pfam" id="PF00756">
    <property type="entry name" value="Esterase"/>
    <property type="match status" value="1"/>
</dbReference>
<dbReference type="SUPFAM" id="SSF53474">
    <property type="entry name" value="alpha/beta-Hydrolases"/>
    <property type="match status" value="1"/>
</dbReference>
<dbReference type="InterPro" id="IPR029058">
    <property type="entry name" value="AB_hydrolase_fold"/>
</dbReference>
<keyword evidence="3" id="KW-0732">Signal</keyword>
<feature type="signal peptide" evidence="3">
    <location>
        <begin position="1"/>
        <end position="22"/>
    </location>
</feature>
<dbReference type="Gene3D" id="3.40.50.1820">
    <property type="entry name" value="alpha/beta hydrolase"/>
    <property type="match status" value="1"/>
</dbReference>
<dbReference type="PANTHER" id="PTHR40841">
    <property type="entry name" value="SIDEROPHORE TRIACETYLFUSARININE C ESTERASE"/>
    <property type="match status" value="1"/>
</dbReference>
<name>A0A1G9DP80_9GAMM</name>
<dbReference type="STRING" id="658219.SAMN05216212_2897"/>
<dbReference type="EMBL" id="FNFH01000006">
    <property type="protein sequence ID" value="SDK65676.1"/>
    <property type="molecule type" value="Genomic_DNA"/>
</dbReference>
<gene>
    <name evidence="4" type="ORF">SAMN05216212_2897</name>
</gene>
<keyword evidence="5" id="KW-1185">Reference proteome</keyword>
<dbReference type="InterPro" id="IPR052558">
    <property type="entry name" value="Siderophore_Hydrolase_D"/>
</dbReference>
<evidence type="ECO:0000256" key="2">
    <source>
        <dbReference type="ARBA" id="ARBA00022801"/>
    </source>
</evidence>
<protein>
    <submittedName>
        <fullName evidence="4">Predicted hydrolase of the alpha/beta superfamily</fullName>
    </submittedName>
</protein>
<evidence type="ECO:0000313" key="4">
    <source>
        <dbReference type="EMBL" id="SDK65676.1"/>
    </source>
</evidence>
<proteinExistence type="inferred from homology"/>
<dbReference type="Proteomes" id="UP000199305">
    <property type="component" value="Unassembled WGS sequence"/>
</dbReference>
<evidence type="ECO:0000256" key="1">
    <source>
        <dbReference type="ARBA" id="ARBA00005622"/>
    </source>
</evidence>
<comment type="similarity">
    <text evidence="1">Belongs to the esterase D family.</text>
</comment>
<sequence length="361" mass="40018">MSIKMKITIALLAFACATFCSAADLSYAESRVVHSEILAADKEIYIHVPESTGYPGRKYPVLYLLHGQWDMLPAVATLDLVAKTVPELMIVGIASDGPELGIESSGDSAFAKFLVEELFTLIENQYPAANYRILSGHSHSGRYVMHQWLTGSLPVNRYFAFSPSLEDGAILSGVESRKAEQLARRKPLVLTMASEGEHMLGPYKKIDAVLEPAMPGRYQAQHFPEETHRSTKHTSLKFALHATFPDWAPSRKVKMAGAEGLRQHFETLSARYGFTALPNVEMLQQVTALYSVSSSKERHAKLTPMFTYALRDLAIAPSKFIEIVDYLDENNYPEASRRYLAALCKVEAGIDSCGAVAPRER</sequence>
<evidence type="ECO:0000313" key="5">
    <source>
        <dbReference type="Proteomes" id="UP000199305"/>
    </source>
</evidence>
<dbReference type="GO" id="GO:0016788">
    <property type="term" value="F:hydrolase activity, acting on ester bonds"/>
    <property type="evidence" value="ECO:0007669"/>
    <property type="project" value="TreeGrafter"/>
</dbReference>
<keyword evidence="2 4" id="KW-0378">Hydrolase</keyword>
<evidence type="ECO:0000256" key="3">
    <source>
        <dbReference type="SAM" id="SignalP"/>
    </source>
</evidence>
<reference evidence="5" key="1">
    <citation type="submission" date="2016-10" db="EMBL/GenBank/DDBJ databases">
        <authorList>
            <person name="Varghese N."/>
            <person name="Submissions S."/>
        </authorList>
    </citation>
    <scope>NUCLEOTIDE SEQUENCE [LARGE SCALE GENOMIC DNA]</scope>
    <source>
        <strain evidence="5">CGMCC 1.10658</strain>
    </source>
</reference>
<accession>A0A1G9DP80</accession>
<organism evidence="4 5">
    <name type="scientific">Microbulbifer yueqingensis</name>
    <dbReference type="NCBI Taxonomy" id="658219"/>
    <lineage>
        <taxon>Bacteria</taxon>
        <taxon>Pseudomonadati</taxon>
        <taxon>Pseudomonadota</taxon>
        <taxon>Gammaproteobacteria</taxon>
        <taxon>Cellvibrionales</taxon>
        <taxon>Microbulbiferaceae</taxon>
        <taxon>Microbulbifer</taxon>
    </lineage>
</organism>
<dbReference type="AlphaFoldDB" id="A0A1G9DP80"/>
<dbReference type="InterPro" id="IPR000801">
    <property type="entry name" value="Esterase-like"/>
</dbReference>